<feature type="domain" description="WRKY" evidence="7">
    <location>
        <begin position="90"/>
        <end position="140"/>
    </location>
</feature>
<dbReference type="GO" id="GO:0043565">
    <property type="term" value="F:sequence-specific DNA binding"/>
    <property type="evidence" value="ECO:0007669"/>
    <property type="project" value="InterPro"/>
</dbReference>
<keyword evidence="4" id="KW-0804">Transcription</keyword>
<sequence>MLTVMCENYNALQNHLADYISKNLTPSNSATNNNPKKRKSENHMNQIINNEIGSSESGSSDEDSCKKPRQEQTLRPRFLGMDINGGNMDKKVTRDNPSPKAYFNCTHAPTCPVKKKVQKSVEDQSILVTTYEGEHNYTNQAKNEQGGSCLN</sequence>
<evidence type="ECO:0000313" key="9">
    <source>
        <dbReference type="Proteomes" id="UP001157418"/>
    </source>
</evidence>
<dbReference type="Gene3D" id="2.20.25.80">
    <property type="entry name" value="WRKY domain"/>
    <property type="match status" value="1"/>
</dbReference>
<evidence type="ECO:0000256" key="2">
    <source>
        <dbReference type="ARBA" id="ARBA00023015"/>
    </source>
</evidence>
<evidence type="ECO:0000256" key="5">
    <source>
        <dbReference type="ARBA" id="ARBA00023242"/>
    </source>
</evidence>
<evidence type="ECO:0000259" key="7">
    <source>
        <dbReference type="PROSITE" id="PS50811"/>
    </source>
</evidence>
<feature type="compositionally biased region" description="Basic and acidic residues" evidence="6">
    <location>
        <begin position="63"/>
        <end position="74"/>
    </location>
</feature>
<dbReference type="SUPFAM" id="SSF118290">
    <property type="entry name" value="WRKY DNA-binding domain"/>
    <property type="match status" value="1"/>
</dbReference>
<keyword evidence="5" id="KW-0539">Nucleus</keyword>
<dbReference type="PANTHER" id="PTHR31429">
    <property type="entry name" value="WRKY TRANSCRIPTION FACTOR 36-RELATED"/>
    <property type="match status" value="1"/>
</dbReference>
<feature type="compositionally biased region" description="Polar residues" evidence="6">
    <location>
        <begin position="23"/>
        <end position="34"/>
    </location>
</feature>
<dbReference type="InterPro" id="IPR036576">
    <property type="entry name" value="WRKY_dom_sf"/>
</dbReference>
<dbReference type="GO" id="GO:0005634">
    <property type="term" value="C:nucleus"/>
    <property type="evidence" value="ECO:0007669"/>
    <property type="project" value="UniProtKB-SubCell"/>
</dbReference>
<dbReference type="PANTHER" id="PTHR31429:SF3">
    <property type="entry name" value="WRKY TRANSCRIPTION FACTOR 40-RELATED"/>
    <property type="match status" value="1"/>
</dbReference>
<dbReference type="PROSITE" id="PS50811">
    <property type="entry name" value="WRKY"/>
    <property type="match status" value="1"/>
</dbReference>
<organism evidence="8 9">
    <name type="scientific">Lactuca virosa</name>
    <dbReference type="NCBI Taxonomy" id="75947"/>
    <lineage>
        <taxon>Eukaryota</taxon>
        <taxon>Viridiplantae</taxon>
        <taxon>Streptophyta</taxon>
        <taxon>Embryophyta</taxon>
        <taxon>Tracheophyta</taxon>
        <taxon>Spermatophyta</taxon>
        <taxon>Magnoliopsida</taxon>
        <taxon>eudicotyledons</taxon>
        <taxon>Gunneridae</taxon>
        <taxon>Pentapetalae</taxon>
        <taxon>asterids</taxon>
        <taxon>campanulids</taxon>
        <taxon>Asterales</taxon>
        <taxon>Asteraceae</taxon>
        <taxon>Cichorioideae</taxon>
        <taxon>Cichorieae</taxon>
        <taxon>Lactucinae</taxon>
        <taxon>Lactuca</taxon>
    </lineage>
</organism>
<proteinExistence type="predicted"/>
<gene>
    <name evidence="8" type="ORF">LVIROSA_LOCUS36885</name>
</gene>
<name>A0AAU9PMT3_9ASTR</name>
<reference evidence="8 9" key="1">
    <citation type="submission" date="2022-01" db="EMBL/GenBank/DDBJ databases">
        <authorList>
            <person name="Xiong W."/>
            <person name="Schranz E."/>
        </authorList>
    </citation>
    <scope>NUCLEOTIDE SEQUENCE [LARGE SCALE GENOMIC DNA]</scope>
</reference>
<comment type="caution">
    <text evidence="8">The sequence shown here is derived from an EMBL/GenBank/DDBJ whole genome shotgun (WGS) entry which is preliminary data.</text>
</comment>
<keyword evidence="2" id="KW-0805">Transcription regulation</keyword>
<evidence type="ECO:0000256" key="1">
    <source>
        <dbReference type="ARBA" id="ARBA00004123"/>
    </source>
</evidence>
<dbReference type="GO" id="GO:0003700">
    <property type="term" value="F:DNA-binding transcription factor activity"/>
    <property type="evidence" value="ECO:0007669"/>
    <property type="project" value="InterPro"/>
</dbReference>
<keyword evidence="9" id="KW-1185">Reference proteome</keyword>
<dbReference type="Pfam" id="PF03106">
    <property type="entry name" value="WRKY"/>
    <property type="match status" value="1"/>
</dbReference>
<dbReference type="Proteomes" id="UP001157418">
    <property type="component" value="Unassembled WGS sequence"/>
</dbReference>
<accession>A0AAU9PMT3</accession>
<evidence type="ECO:0000313" key="8">
    <source>
        <dbReference type="EMBL" id="CAH1451529.1"/>
    </source>
</evidence>
<dbReference type="InterPro" id="IPR044810">
    <property type="entry name" value="WRKY_plant"/>
</dbReference>
<evidence type="ECO:0000256" key="6">
    <source>
        <dbReference type="SAM" id="MobiDB-lite"/>
    </source>
</evidence>
<keyword evidence="3" id="KW-0238">DNA-binding</keyword>
<feature type="compositionally biased region" description="Low complexity" evidence="6">
    <location>
        <begin position="47"/>
        <end position="58"/>
    </location>
</feature>
<protein>
    <recommendedName>
        <fullName evidence="7">WRKY domain-containing protein</fullName>
    </recommendedName>
</protein>
<feature type="region of interest" description="Disordered" evidence="6">
    <location>
        <begin position="23"/>
        <end position="42"/>
    </location>
</feature>
<evidence type="ECO:0000256" key="3">
    <source>
        <dbReference type="ARBA" id="ARBA00023125"/>
    </source>
</evidence>
<dbReference type="AlphaFoldDB" id="A0AAU9PMT3"/>
<comment type="subcellular location">
    <subcellularLocation>
        <location evidence="1">Nucleus</location>
    </subcellularLocation>
</comment>
<dbReference type="InterPro" id="IPR003657">
    <property type="entry name" value="WRKY_dom"/>
</dbReference>
<feature type="region of interest" description="Disordered" evidence="6">
    <location>
        <begin position="47"/>
        <end position="95"/>
    </location>
</feature>
<dbReference type="SMART" id="SM00774">
    <property type="entry name" value="WRKY"/>
    <property type="match status" value="1"/>
</dbReference>
<dbReference type="EMBL" id="CAKMRJ010005745">
    <property type="protein sequence ID" value="CAH1451529.1"/>
    <property type="molecule type" value="Genomic_DNA"/>
</dbReference>
<evidence type="ECO:0000256" key="4">
    <source>
        <dbReference type="ARBA" id="ARBA00023163"/>
    </source>
</evidence>